<dbReference type="InterPro" id="IPR019410">
    <property type="entry name" value="Methyltransf_16"/>
</dbReference>
<comment type="caution">
    <text evidence="1">The sequence shown here is derived from an EMBL/GenBank/DDBJ whole genome shotgun (WGS) entry which is preliminary data.</text>
</comment>
<dbReference type="PANTHER" id="PTHR14614">
    <property type="entry name" value="HEPATOCELLULAR CARCINOMA-ASSOCIATED ANTIGEN"/>
    <property type="match status" value="1"/>
</dbReference>
<dbReference type="RefSeq" id="XP_064765925.1">
    <property type="nucleotide sequence ID" value="XM_064915487.1"/>
</dbReference>
<gene>
    <name evidence="1" type="ORF">BZA70DRAFT_86346</name>
</gene>
<dbReference type="Pfam" id="PF10294">
    <property type="entry name" value="Methyltransf_16"/>
    <property type="match status" value="1"/>
</dbReference>
<protein>
    <submittedName>
        <fullName evidence="1">Uncharacterized protein</fullName>
    </submittedName>
</protein>
<name>A0ABR1EZE6_9ASCO</name>
<dbReference type="Gene3D" id="3.40.50.150">
    <property type="entry name" value="Vaccinia Virus protein VP39"/>
    <property type="match status" value="1"/>
</dbReference>
<dbReference type="InterPro" id="IPR029063">
    <property type="entry name" value="SAM-dependent_MTases_sf"/>
</dbReference>
<evidence type="ECO:0000313" key="2">
    <source>
        <dbReference type="Proteomes" id="UP001498771"/>
    </source>
</evidence>
<dbReference type="GeneID" id="90040999"/>
<accession>A0ABR1EZE6</accession>
<proteinExistence type="predicted"/>
<evidence type="ECO:0000313" key="1">
    <source>
        <dbReference type="EMBL" id="KAK7202892.1"/>
    </source>
</evidence>
<keyword evidence="2" id="KW-1185">Reference proteome</keyword>
<organism evidence="1 2">
    <name type="scientific">Myxozyma melibiosi</name>
    <dbReference type="NCBI Taxonomy" id="54550"/>
    <lineage>
        <taxon>Eukaryota</taxon>
        <taxon>Fungi</taxon>
        <taxon>Dikarya</taxon>
        <taxon>Ascomycota</taxon>
        <taxon>Saccharomycotina</taxon>
        <taxon>Lipomycetes</taxon>
        <taxon>Lipomycetales</taxon>
        <taxon>Lipomycetaceae</taxon>
        <taxon>Myxozyma</taxon>
    </lineage>
</organism>
<reference evidence="1 2" key="1">
    <citation type="submission" date="2024-03" db="EMBL/GenBank/DDBJ databases">
        <title>Genome-scale model development and genomic sequencing of the oleaginous clade Lipomyces.</title>
        <authorList>
            <consortium name="Lawrence Berkeley National Laboratory"/>
            <person name="Czajka J.J."/>
            <person name="Han Y."/>
            <person name="Kim J."/>
            <person name="Mondo S.J."/>
            <person name="Hofstad B.A."/>
            <person name="Robles A."/>
            <person name="Haridas S."/>
            <person name="Riley R."/>
            <person name="LaButti K."/>
            <person name="Pangilinan J."/>
            <person name="Andreopoulos W."/>
            <person name="Lipzen A."/>
            <person name="Yan J."/>
            <person name="Wang M."/>
            <person name="Ng V."/>
            <person name="Grigoriev I.V."/>
            <person name="Spatafora J.W."/>
            <person name="Magnuson J.K."/>
            <person name="Baker S.E."/>
            <person name="Pomraning K.R."/>
        </authorList>
    </citation>
    <scope>NUCLEOTIDE SEQUENCE [LARGE SCALE GENOMIC DNA]</scope>
    <source>
        <strain evidence="1 2">Phaff 52-87</strain>
    </source>
</reference>
<dbReference type="EMBL" id="JBBJBU010000014">
    <property type="protein sequence ID" value="KAK7202892.1"/>
    <property type="molecule type" value="Genomic_DNA"/>
</dbReference>
<dbReference type="SUPFAM" id="SSF53335">
    <property type="entry name" value="S-adenosyl-L-methionine-dependent methyltransferases"/>
    <property type="match status" value="1"/>
</dbReference>
<sequence length="346" mass="38238">MNDTHAATISLIERQFLQLVPASRFQFALPSSATSAEIKYDAVCDLEVQQEVYSRVLEPAEGRGIAPAYIVAIVKAMVAVIENAGEEVDGDVFMLMINLLRHPTPPVPPPGPVTYKFLDTSITITETRNLISGYGTTGFRTWEASLALGEYIISQHLLPSTSPDRALDLSSKRVLELGAGTGFASILCAKLGSRLAVATDGFEEVVLRMRGILESNQVEELVETRVYKWGNSSGIETGSVLEKESREEEYVYNEPVDLILGADITFDAEGCNLLVSSFDQLERQNPSVQILISATIRNEETIAAFETYLAEKNFAFTVIPANPHPKWFFYDAVPEIRIYSLYRATK</sequence>
<dbReference type="PANTHER" id="PTHR14614:SF130">
    <property type="entry name" value="PROTEIN-LYSINE N-METHYLTRANSFERASE EEF2KMT"/>
    <property type="match status" value="1"/>
</dbReference>
<dbReference type="Proteomes" id="UP001498771">
    <property type="component" value="Unassembled WGS sequence"/>
</dbReference>